<feature type="transmembrane region" description="Helical" evidence="1">
    <location>
        <begin position="86"/>
        <end position="103"/>
    </location>
</feature>
<keyword evidence="1" id="KW-1133">Transmembrane helix</keyword>
<evidence type="ECO:0000313" key="3">
    <source>
        <dbReference type="Proteomes" id="UP001221366"/>
    </source>
</evidence>
<evidence type="ECO:0000256" key="1">
    <source>
        <dbReference type="SAM" id="Phobius"/>
    </source>
</evidence>
<reference evidence="2 3" key="1">
    <citation type="submission" date="2023-03" db="EMBL/GenBank/DDBJ databases">
        <title>Muricauda XX sp. nov. and Muricauda XXX sp. nov., two novel species isolated from Okinawa Trough.</title>
        <authorList>
            <person name="Cao W."/>
            <person name="Deng X."/>
        </authorList>
    </citation>
    <scope>NUCLEOTIDE SEQUENCE [LARGE SCALE GENOMIC DNA]</scope>
    <source>
        <strain evidence="2 3">334s03</strain>
    </source>
</reference>
<dbReference type="EMBL" id="JARFVB010000026">
    <property type="protein sequence ID" value="MDF0718290.1"/>
    <property type="molecule type" value="Genomic_DNA"/>
</dbReference>
<sequence length="110" mass="12826">MSKIFPMRFTLFKAYIGLFLILSFIVRCSFFIWNFSEVDKEAFTLIETFGIGFLFDIATISFFAIPYLAYLLFFPKRFYGSIVDKIITYFGFSIGVLVDTPIFRTVSLQN</sequence>
<keyword evidence="1" id="KW-0812">Transmembrane</keyword>
<comment type="caution">
    <text evidence="2">The sequence shown here is derived from an EMBL/GenBank/DDBJ whole genome shotgun (WGS) entry which is preliminary data.</text>
</comment>
<proteinExistence type="predicted"/>
<protein>
    <recommendedName>
        <fullName evidence="4">Sulfatase</fullName>
    </recommendedName>
</protein>
<evidence type="ECO:0000313" key="2">
    <source>
        <dbReference type="EMBL" id="MDF0718290.1"/>
    </source>
</evidence>
<gene>
    <name evidence="2" type="ORF">PY092_19175</name>
</gene>
<keyword evidence="1" id="KW-0472">Membrane</keyword>
<name>A0ABT5Y4B9_9FLAO</name>
<evidence type="ECO:0008006" key="4">
    <source>
        <dbReference type="Google" id="ProtNLM"/>
    </source>
</evidence>
<keyword evidence="3" id="KW-1185">Reference proteome</keyword>
<feature type="transmembrane region" description="Helical" evidence="1">
    <location>
        <begin position="53"/>
        <end position="74"/>
    </location>
</feature>
<feature type="transmembrane region" description="Helical" evidence="1">
    <location>
        <begin position="12"/>
        <end position="33"/>
    </location>
</feature>
<accession>A0ABT5Y4B9</accession>
<dbReference type="Proteomes" id="UP001221366">
    <property type="component" value="Unassembled WGS sequence"/>
</dbReference>
<organism evidence="2 3">
    <name type="scientific">Flagellimonas yonaguniensis</name>
    <dbReference type="NCBI Taxonomy" id="3031325"/>
    <lineage>
        <taxon>Bacteria</taxon>
        <taxon>Pseudomonadati</taxon>
        <taxon>Bacteroidota</taxon>
        <taxon>Flavobacteriia</taxon>
        <taxon>Flavobacteriales</taxon>
        <taxon>Flavobacteriaceae</taxon>
        <taxon>Flagellimonas</taxon>
    </lineage>
</organism>
<dbReference type="RefSeq" id="WP_275617352.1">
    <property type="nucleotide sequence ID" value="NZ_JARFVB010000026.1"/>
</dbReference>